<evidence type="ECO:0000256" key="2">
    <source>
        <dbReference type="SAM" id="Phobius"/>
    </source>
</evidence>
<keyword evidence="2" id="KW-0472">Membrane</keyword>
<evidence type="ECO:0000313" key="3">
    <source>
        <dbReference type="EMBL" id="KNZ49543.1"/>
    </source>
</evidence>
<dbReference type="VEuPathDB" id="FungiDB:VP01_4948g1"/>
<protein>
    <recommendedName>
        <fullName evidence="5">Transmembrane protein</fullName>
    </recommendedName>
</protein>
<dbReference type="AlphaFoldDB" id="A0A0L6ULX8"/>
<dbReference type="STRING" id="27349.A0A0L6ULX8"/>
<sequence>METYSTASVPNHLQLVLLNSPDPYPAAQYLPLATLLVPVLGSTMLHGSISHWQHLLLLGFALHHLIQLIRCPSGLLRASRPPPLSSLPNTAHSALIELRIINLSAILILLASPFLAVAFIGALQSVMRPGEPLVDRFATRLCFIAVAVRPCAYLINLFPIPTPSSSAQSDHLSTTAEELKVRSQALEKELLKLANVLATKSDLAQLHHRIKGHIQDLGRALDNLARHRKSAIPATTSAQKALSQTTARLAERTQNLTQLINQRLAITNRRRASPSAIILARTNQLFTTTGTTLQRLGTTLAPSIGQF</sequence>
<name>A0A0L6ULX8_9BASI</name>
<gene>
    <name evidence="3" type="ORF">VP01_4948g1</name>
</gene>
<accession>A0A0L6ULX8</accession>
<dbReference type="EMBL" id="LAVV01010107">
    <property type="protein sequence ID" value="KNZ49543.1"/>
    <property type="molecule type" value="Genomic_DNA"/>
</dbReference>
<keyword evidence="2" id="KW-1133">Transmembrane helix</keyword>
<feature type="transmembrane region" description="Helical" evidence="2">
    <location>
        <begin position="96"/>
        <end position="120"/>
    </location>
</feature>
<reference evidence="3 4" key="1">
    <citation type="submission" date="2015-08" db="EMBL/GenBank/DDBJ databases">
        <title>Next Generation Sequencing and Analysis of the Genome of Puccinia sorghi L Schw, the Causal Agent of Maize Common Rust.</title>
        <authorList>
            <person name="Rochi L."/>
            <person name="Burguener G."/>
            <person name="Darino M."/>
            <person name="Turjanski A."/>
            <person name="Kreff E."/>
            <person name="Dieguez M.J."/>
            <person name="Sacco F."/>
        </authorList>
    </citation>
    <scope>NUCLEOTIDE SEQUENCE [LARGE SCALE GENOMIC DNA]</scope>
    <source>
        <strain evidence="3 4">RO10H11247</strain>
    </source>
</reference>
<keyword evidence="4" id="KW-1185">Reference proteome</keyword>
<evidence type="ECO:0008006" key="5">
    <source>
        <dbReference type="Google" id="ProtNLM"/>
    </source>
</evidence>
<keyword evidence="1" id="KW-0175">Coiled coil</keyword>
<feature type="coiled-coil region" evidence="1">
    <location>
        <begin position="169"/>
        <end position="196"/>
    </location>
</feature>
<evidence type="ECO:0000313" key="4">
    <source>
        <dbReference type="Proteomes" id="UP000037035"/>
    </source>
</evidence>
<dbReference type="OrthoDB" id="2501139at2759"/>
<evidence type="ECO:0000256" key="1">
    <source>
        <dbReference type="SAM" id="Coils"/>
    </source>
</evidence>
<organism evidence="3 4">
    <name type="scientific">Puccinia sorghi</name>
    <dbReference type="NCBI Taxonomy" id="27349"/>
    <lineage>
        <taxon>Eukaryota</taxon>
        <taxon>Fungi</taxon>
        <taxon>Dikarya</taxon>
        <taxon>Basidiomycota</taxon>
        <taxon>Pucciniomycotina</taxon>
        <taxon>Pucciniomycetes</taxon>
        <taxon>Pucciniales</taxon>
        <taxon>Pucciniaceae</taxon>
        <taxon>Puccinia</taxon>
    </lineage>
</organism>
<proteinExistence type="predicted"/>
<comment type="caution">
    <text evidence="3">The sequence shown here is derived from an EMBL/GenBank/DDBJ whole genome shotgun (WGS) entry which is preliminary data.</text>
</comment>
<keyword evidence="2" id="KW-0812">Transmembrane</keyword>
<dbReference type="Proteomes" id="UP000037035">
    <property type="component" value="Unassembled WGS sequence"/>
</dbReference>